<accession>A0A345VLB1</accession>
<reference evidence="1 2" key="1">
    <citation type="submission" date="2017-07" db="EMBL/GenBank/DDBJ databases">
        <title>Streptococcus pluranimalium as cause of bovine abortion.</title>
        <authorList>
            <person name="Rodriguez Campos S."/>
            <person name="Gobeli Brawand S."/>
            <person name="Brodard I."/>
            <person name="Rychener L."/>
            <person name="Perreten V."/>
        </authorList>
    </citation>
    <scope>NUCLEOTIDE SEQUENCE [LARGE SCALE GENOMIC DNA]</scope>
    <source>
        <strain evidence="1 2">14A0014</strain>
    </source>
</reference>
<name>A0A345VLB1_9STRE</name>
<dbReference type="InterPro" id="IPR015046">
    <property type="entry name" value="LciA_Immunity-like"/>
</dbReference>
<protein>
    <recommendedName>
        <fullName evidence="3">Bacteriocin immunity protein</fullName>
    </recommendedName>
</protein>
<dbReference type="Proteomes" id="UP000255411">
    <property type="component" value="Chromosome"/>
</dbReference>
<dbReference type="AlphaFoldDB" id="A0A345VLB1"/>
<evidence type="ECO:0008006" key="3">
    <source>
        <dbReference type="Google" id="ProtNLM"/>
    </source>
</evidence>
<gene>
    <name evidence="1" type="ORF">Sp14A_16030</name>
</gene>
<evidence type="ECO:0000313" key="1">
    <source>
        <dbReference type="EMBL" id="AXJ13513.1"/>
    </source>
</evidence>
<proteinExistence type="predicted"/>
<organism evidence="1 2">
    <name type="scientific">Streptococcus pluranimalium</name>
    <dbReference type="NCBI Taxonomy" id="82348"/>
    <lineage>
        <taxon>Bacteria</taxon>
        <taxon>Bacillati</taxon>
        <taxon>Bacillota</taxon>
        <taxon>Bacilli</taxon>
        <taxon>Lactobacillales</taxon>
        <taxon>Streptococcaceae</taxon>
        <taxon>Streptococcus</taxon>
    </lineage>
</organism>
<dbReference type="Pfam" id="PF08951">
    <property type="entry name" value="EntA_Immun"/>
    <property type="match status" value="1"/>
</dbReference>
<dbReference type="RefSeq" id="WP_115130569.1">
    <property type="nucleotide sequence ID" value="NZ_CP022601.1"/>
</dbReference>
<evidence type="ECO:0000313" key="2">
    <source>
        <dbReference type="Proteomes" id="UP000255411"/>
    </source>
</evidence>
<dbReference type="CDD" id="cd21059">
    <property type="entry name" value="LciA-like"/>
    <property type="match status" value="1"/>
</dbReference>
<sequence length="91" mass="10325">MSTNREQLLRKAYNLILDPTVSQDERDSLVAFKADLEQVSDDSRSMMKLAESLRQLSVKGLKNVGKWSLNVATCYREIAYDGEKSPTLLED</sequence>
<dbReference type="EMBL" id="CP022601">
    <property type="protein sequence ID" value="AXJ13513.1"/>
    <property type="molecule type" value="Genomic_DNA"/>
</dbReference>